<gene>
    <name evidence="1" type="ORF">BT62DRAFT_1010611</name>
</gene>
<accession>A0A9P7VKK4</accession>
<organism evidence="1 2">
    <name type="scientific">Guyanagaster necrorhizus</name>
    <dbReference type="NCBI Taxonomy" id="856835"/>
    <lineage>
        <taxon>Eukaryota</taxon>
        <taxon>Fungi</taxon>
        <taxon>Dikarya</taxon>
        <taxon>Basidiomycota</taxon>
        <taxon>Agaricomycotina</taxon>
        <taxon>Agaricomycetes</taxon>
        <taxon>Agaricomycetidae</taxon>
        <taxon>Agaricales</taxon>
        <taxon>Marasmiineae</taxon>
        <taxon>Physalacriaceae</taxon>
        <taxon>Guyanagaster</taxon>
    </lineage>
</organism>
<protein>
    <submittedName>
        <fullName evidence="1">Uncharacterized protein</fullName>
    </submittedName>
</protein>
<reference evidence="1" key="1">
    <citation type="submission" date="2020-11" db="EMBL/GenBank/DDBJ databases">
        <title>Adaptations for nitrogen fixation in a non-lichenized fungal sporocarp promotes dispersal by wood-feeding termites.</title>
        <authorList>
            <consortium name="DOE Joint Genome Institute"/>
            <person name="Koch R.A."/>
            <person name="Yoon G."/>
            <person name="Arayal U."/>
            <person name="Lail K."/>
            <person name="Amirebrahimi M."/>
            <person name="Labutti K."/>
            <person name="Lipzen A."/>
            <person name="Riley R."/>
            <person name="Barry K."/>
            <person name="Henrissat B."/>
            <person name="Grigoriev I.V."/>
            <person name="Herr J.R."/>
            <person name="Aime M.C."/>
        </authorList>
    </citation>
    <scope>NUCLEOTIDE SEQUENCE</scope>
    <source>
        <strain evidence="1">MCA 3950</strain>
    </source>
</reference>
<name>A0A9P7VKK4_9AGAR</name>
<dbReference type="AlphaFoldDB" id="A0A9P7VKK4"/>
<comment type="caution">
    <text evidence="1">The sequence shown here is derived from an EMBL/GenBank/DDBJ whole genome shotgun (WGS) entry which is preliminary data.</text>
</comment>
<dbReference type="EMBL" id="MU250552">
    <property type="protein sequence ID" value="KAG7442337.1"/>
    <property type="molecule type" value="Genomic_DNA"/>
</dbReference>
<proteinExistence type="predicted"/>
<dbReference type="Proteomes" id="UP000812287">
    <property type="component" value="Unassembled WGS sequence"/>
</dbReference>
<sequence length="219" mass="25102">MARPWIGTQRWVAIPIRLRNEVVDRLERLSRTSVVEPFEQATEPCQWPMALIEITATWFAFCQKKLIAQSHKTRLHPSRRGGVLTAGWQVVSNTPTLVKQCDNRNKNTCMSLSLVFAADTDHAIHIFRLSIRSNMSVMARQDLDLKGMCFPGDKTEADVHCLRLVLPCRGPRACRRCTAPFGAVSPYQTHFSDQRNSHLNPKYFVSRKSYLLHESNMYT</sequence>
<keyword evidence="2" id="KW-1185">Reference proteome</keyword>
<evidence type="ECO:0000313" key="1">
    <source>
        <dbReference type="EMBL" id="KAG7442337.1"/>
    </source>
</evidence>
<evidence type="ECO:0000313" key="2">
    <source>
        <dbReference type="Proteomes" id="UP000812287"/>
    </source>
</evidence>
<dbReference type="RefSeq" id="XP_043035837.1">
    <property type="nucleotide sequence ID" value="XM_043177670.1"/>
</dbReference>
<dbReference type="GeneID" id="66099957"/>